<dbReference type="EMBL" id="JBIYEW010000003">
    <property type="protein sequence ID" value="MFK4637953.1"/>
    <property type="molecule type" value="Genomic_DNA"/>
</dbReference>
<name>A0ABW8N1Q5_9MICC</name>
<protein>
    <submittedName>
        <fullName evidence="2">Tight adherence protein B</fullName>
    </submittedName>
</protein>
<dbReference type="Proteomes" id="UP001620520">
    <property type="component" value="Unassembled WGS sequence"/>
</dbReference>
<comment type="caution">
    <text evidence="2">The sequence shown here is derived from an EMBL/GenBank/DDBJ whole genome shotgun (WGS) entry which is preliminary data.</text>
</comment>
<evidence type="ECO:0000313" key="3">
    <source>
        <dbReference type="Proteomes" id="UP001620520"/>
    </source>
</evidence>
<keyword evidence="3" id="KW-1185">Reference proteome</keyword>
<dbReference type="PANTHER" id="PTHR35007:SF4">
    <property type="entry name" value="CONSERVED TRANSMEMBRANE PROTEIN-RELATED"/>
    <property type="match status" value="1"/>
</dbReference>
<reference evidence="2 3" key="1">
    <citation type="submission" date="2024-10" db="EMBL/GenBank/DDBJ databases">
        <title>Novel secondary metabolite-producing bacteria for plant disease control.</title>
        <authorList>
            <person name="Chevrette M."/>
        </authorList>
    </citation>
    <scope>NUCLEOTIDE SEQUENCE [LARGE SCALE GENOMIC DNA]</scope>
    <source>
        <strain evidence="2 3">J30 TE3557</strain>
    </source>
</reference>
<accession>A0ABW8N1Q5</accession>
<evidence type="ECO:0000256" key="1">
    <source>
        <dbReference type="SAM" id="MobiDB-lite"/>
    </source>
</evidence>
<dbReference type="PANTHER" id="PTHR35007">
    <property type="entry name" value="INTEGRAL MEMBRANE PROTEIN-RELATED"/>
    <property type="match status" value="1"/>
</dbReference>
<dbReference type="RefSeq" id="WP_404593662.1">
    <property type="nucleotide sequence ID" value="NZ_JBIYEW010000003.1"/>
</dbReference>
<proteinExistence type="predicted"/>
<feature type="region of interest" description="Disordered" evidence="1">
    <location>
        <begin position="27"/>
        <end position="49"/>
    </location>
</feature>
<gene>
    <name evidence="2" type="ORF">ABIA52_000842</name>
</gene>
<sequence>MSSVFILVLASVAWLQLRGNQADRRRLARSLGRQEQPGAGSPQQSPALRLRRYRTPEPLSLVVLVQQLAALLRGGRGTSRLWEELWLVHAAGSSGKPASATGAGDGKASLSSASLKVLAAARAASSVGNSPAAAIRGTAAHIYPPRRSSERRVWMELAACLDVAESSGCPLADLLARFAAQLEAEEDAEAARQTALAGPKATVRLLSWLPLLGLGLGMALGVDPLGILLGNPWGVATFVAGLVLTAAGRMWSSKLVAAAAGGS</sequence>
<organism evidence="2 3">
    <name type="scientific">Paenarthrobacter histidinolovorans</name>
    <dbReference type="NCBI Taxonomy" id="43664"/>
    <lineage>
        <taxon>Bacteria</taxon>
        <taxon>Bacillati</taxon>
        <taxon>Actinomycetota</taxon>
        <taxon>Actinomycetes</taxon>
        <taxon>Micrococcales</taxon>
        <taxon>Micrococcaceae</taxon>
        <taxon>Paenarthrobacter</taxon>
    </lineage>
</organism>
<evidence type="ECO:0000313" key="2">
    <source>
        <dbReference type="EMBL" id="MFK4637953.1"/>
    </source>
</evidence>